<evidence type="ECO:0000313" key="2">
    <source>
        <dbReference type="Proteomes" id="UP000546970"/>
    </source>
</evidence>
<dbReference type="Proteomes" id="UP000546970">
    <property type="component" value="Unassembled WGS sequence"/>
</dbReference>
<gene>
    <name evidence="1" type="ORF">HF320_00045</name>
</gene>
<comment type="caution">
    <text evidence="1">The sequence shown here is derived from an EMBL/GenBank/DDBJ whole genome shotgun (WGS) entry which is preliminary data.</text>
</comment>
<protein>
    <submittedName>
        <fullName evidence="1">DUF721 domain-containing protein</fullName>
    </submittedName>
</protein>
<name>A0A7X9UAC8_9ACTN</name>
<proteinExistence type="predicted"/>
<dbReference type="EMBL" id="JABBCP010000001">
    <property type="protein sequence ID" value="NMF54735.1"/>
    <property type="molecule type" value="Genomic_DNA"/>
</dbReference>
<reference evidence="1 2" key="1">
    <citation type="submission" date="2020-04" db="EMBL/GenBank/DDBJ databases">
        <title>Collinsella sp. KGMB02528 nov., an anaerobic actinobacterium isolated from human feces.</title>
        <authorList>
            <person name="Han K.-I."/>
            <person name="Eom M.K."/>
            <person name="Kim J.-S."/>
            <person name="Lee K.C."/>
            <person name="Suh M.K."/>
            <person name="Park S.-H."/>
            <person name="Lee J.H."/>
            <person name="Kang S.W."/>
            <person name="Park J.-E."/>
            <person name="Oh B.S."/>
            <person name="Yu S.Y."/>
            <person name="Choi S.-H."/>
            <person name="Lee D.H."/>
            <person name="Yoon H."/>
            <person name="Kim B.-Y."/>
            <person name="Lee J.H."/>
            <person name="Lee J.-S."/>
        </authorList>
    </citation>
    <scope>NUCLEOTIDE SEQUENCE [LARGE SCALE GENOMIC DNA]</scope>
    <source>
        <strain evidence="1 2">KGMB02528</strain>
    </source>
</reference>
<sequence>MARKSDRFGATQGLGSILEQEKRRIYDDATPAKREAFLEAERAREVYRAWNTVCARTREGQHVCGLHFVPETRELVVYVDGSSWVNELTVLREIIRARMEACGVRVSALVFKLSRKGYEAPRAASSAANKVKSSPCAGLPRAELSSADVAAIDARVSHIKDESLQRALKSAMGAGLSLDKTRKSTK</sequence>
<accession>A0A7X9UAC8</accession>
<organism evidence="1 2">
    <name type="scientific">Collinsella acetigenes</name>
    <dbReference type="NCBI Taxonomy" id="2713419"/>
    <lineage>
        <taxon>Bacteria</taxon>
        <taxon>Bacillati</taxon>
        <taxon>Actinomycetota</taxon>
        <taxon>Coriobacteriia</taxon>
        <taxon>Coriobacteriales</taxon>
        <taxon>Coriobacteriaceae</taxon>
        <taxon>Collinsella</taxon>
    </lineage>
</organism>
<dbReference type="RefSeq" id="WP_169276542.1">
    <property type="nucleotide sequence ID" value="NZ_JABBCP010000001.1"/>
</dbReference>
<dbReference type="AlphaFoldDB" id="A0A7X9UAC8"/>
<evidence type="ECO:0000313" key="1">
    <source>
        <dbReference type="EMBL" id="NMF54735.1"/>
    </source>
</evidence>
<keyword evidence="2" id="KW-1185">Reference proteome</keyword>